<feature type="chain" id="PRO_5034210733" description="Isomerase YbhE" evidence="2">
    <location>
        <begin position="22"/>
        <end position="401"/>
    </location>
</feature>
<evidence type="ECO:0000313" key="4">
    <source>
        <dbReference type="Proteomes" id="UP000596902"/>
    </source>
</evidence>
<dbReference type="SUPFAM" id="SSF75011">
    <property type="entry name" value="3-carboxy-cis,cis-mucoante lactonizing enzyme"/>
    <property type="match status" value="1"/>
</dbReference>
<dbReference type="AlphaFoldDB" id="A0A8H7AWG8"/>
<dbReference type="RefSeq" id="XP_038782944.1">
    <property type="nucleotide sequence ID" value="XM_038934142.1"/>
</dbReference>
<feature type="signal peptide" evidence="2">
    <location>
        <begin position="1"/>
        <end position="21"/>
    </location>
</feature>
<evidence type="ECO:0000256" key="1">
    <source>
        <dbReference type="ARBA" id="ARBA00005564"/>
    </source>
</evidence>
<protein>
    <recommendedName>
        <fullName evidence="5">Isomerase YbhE</fullName>
    </recommendedName>
</protein>
<dbReference type="EMBL" id="JAAABM010000015">
    <property type="protein sequence ID" value="KAF7672594.1"/>
    <property type="molecule type" value="Genomic_DNA"/>
</dbReference>
<dbReference type="PANTHER" id="PTHR30344:SF1">
    <property type="entry name" value="6-PHOSPHOGLUCONOLACTONASE"/>
    <property type="match status" value="1"/>
</dbReference>
<reference evidence="3" key="1">
    <citation type="submission" date="2020-01" db="EMBL/GenBank/DDBJ databases">
        <authorList>
            <person name="Feng Z.H.Z."/>
        </authorList>
    </citation>
    <scope>NUCLEOTIDE SEQUENCE</scope>
    <source>
        <strain evidence="3">CBS107.38</strain>
    </source>
</reference>
<comment type="similarity">
    <text evidence="1">Belongs to the cycloisomerase 2 family.</text>
</comment>
<proteinExistence type="inferred from homology"/>
<dbReference type="InterPro" id="IPR019405">
    <property type="entry name" value="Lactonase_7-beta_prop"/>
</dbReference>
<evidence type="ECO:0000313" key="3">
    <source>
        <dbReference type="EMBL" id="KAF7672594.1"/>
    </source>
</evidence>
<gene>
    <name evidence="3" type="ORF">GT037_009095</name>
</gene>
<dbReference type="InterPro" id="IPR050282">
    <property type="entry name" value="Cycloisomerase_2"/>
</dbReference>
<keyword evidence="2" id="KW-0732">Signal</keyword>
<accession>A0A8H7AWG8</accession>
<sequence>MHSLILHFVLPTLLTVMPSRASQLFAADSRGNVSTLSLTENGNTSSLTVTSVTADCGPNPASLNLDYQNRILYCLDRGRAPGTEGSLNSLRIAADGSLSRIARSSAPFSGVAAEFFNDEETGVRGYVSTSYNRSAVGVYRLPDDNGGLSEPAQIIFPNTTAMGPVTARQDRSYLHGVFLDPTRKFLLMTDLGQDRIRVFRYNQQNIAPLVELDPLVTPLGCGPRKAVFWTAPETGNLFLFVNGELDQRVYSYQVEYKKDGLEWRLVDDVVSISEYLPVTTAPTSEIAITPDGRFVIVSNRDVSFLGSPIHRTRSSDTLSVFSINANGTLTLVQHAPSGGYSPRQLMINTDGDKIAVGHQNNNTVVIWKRDVETGKIVGEEDGGMLGVVTLSGPVVFTQWDP</sequence>
<evidence type="ECO:0000256" key="2">
    <source>
        <dbReference type="SAM" id="SignalP"/>
    </source>
</evidence>
<dbReference type="Pfam" id="PF10282">
    <property type="entry name" value="Lactonase"/>
    <property type="match status" value="1"/>
</dbReference>
<organism evidence="3 4">
    <name type="scientific">Alternaria burnsii</name>
    <dbReference type="NCBI Taxonomy" id="1187904"/>
    <lineage>
        <taxon>Eukaryota</taxon>
        <taxon>Fungi</taxon>
        <taxon>Dikarya</taxon>
        <taxon>Ascomycota</taxon>
        <taxon>Pezizomycotina</taxon>
        <taxon>Dothideomycetes</taxon>
        <taxon>Pleosporomycetidae</taxon>
        <taxon>Pleosporales</taxon>
        <taxon>Pleosporineae</taxon>
        <taxon>Pleosporaceae</taxon>
        <taxon>Alternaria</taxon>
        <taxon>Alternaria sect. Alternaria</taxon>
    </lineage>
</organism>
<name>A0A8H7AWG8_9PLEO</name>
<evidence type="ECO:0008006" key="5">
    <source>
        <dbReference type="Google" id="ProtNLM"/>
    </source>
</evidence>
<keyword evidence="4" id="KW-1185">Reference proteome</keyword>
<dbReference type="PANTHER" id="PTHR30344">
    <property type="entry name" value="6-PHOSPHOGLUCONOLACTONASE-RELATED"/>
    <property type="match status" value="1"/>
</dbReference>
<dbReference type="GeneID" id="62207320"/>
<dbReference type="Proteomes" id="UP000596902">
    <property type="component" value="Unassembled WGS sequence"/>
</dbReference>
<reference evidence="3" key="2">
    <citation type="submission" date="2020-08" db="EMBL/GenBank/DDBJ databases">
        <title>Draft Genome Sequence of Cumin Blight Pathogen Alternaria burnsii.</title>
        <authorList>
            <person name="Feng Z."/>
        </authorList>
    </citation>
    <scope>NUCLEOTIDE SEQUENCE</scope>
    <source>
        <strain evidence="3">CBS107.38</strain>
    </source>
</reference>
<dbReference type="GO" id="GO:0017057">
    <property type="term" value="F:6-phosphogluconolactonase activity"/>
    <property type="evidence" value="ECO:0007669"/>
    <property type="project" value="TreeGrafter"/>
</dbReference>
<comment type="caution">
    <text evidence="3">The sequence shown here is derived from an EMBL/GenBank/DDBJ whole genome shotgun (WGS) entry which is preliminary data.</text>
</comment>
<dbReference type="Gene3D" id="2.130.10.10">
    <property type="entry name" value="YVTN repeat-like/Quinoprotein amine dehydrogenase"/>
    <property type="match status" value="1"/>
</dbReference>
<dbReference type="InterPro" id="IPR015943">
    <property type="entry name" value="WD40/YVTN_repeat-like_dom_sf"/>
</dbReference>